<reference evidence="8" key="1">
    <citation type="submission" date="2022-10" db="EMBL/GenBank/DDBJ databases">
        <authorList>
            <person name="Yu W.X."/>
        </authorList>
    </citation>
    <scope>NUCLEOTIDE SEQUENCE</scope>
    <source>
        <strain evidence="8">D04</strain>
    </source>
</reference>
<accession>A0AAE3SI87</accession>
<keyword evidence="2" id="KW-0732">Signal</keyword>
<evidence type="ECO:0000256" key="5">
    <source>
        <dbReference type="PROSITE-ProRule" id="PRU01360"/>
    </source>
</evidence>
<protein>
    <submittedName>
        <fullName evidence="8">SusC/RagA family TonB-linked outer membrane protein</fullName>
    </submittedName>
</protein>
<dbReference type="PANTHER" id="PTHR30069">
    <property type="entry name" value="TONB-DEPENDENT OUTER MEMBRANE RECEPTOR"/>
    <property type="match status" value="1"/>
</dbReference>
<dbReference type="PROSITE" id="PS52016">
    <property type="entry name" value="TONB_DEPENDENT_REC_3"/>
    <property type="match status" value="1"/>
</dbReference>
<keyword evidence="5" id="KW-0812">Transmembrane</keyword>
<dbReference type="NCBIfam" id="TIGR04056">
    <property type="entry name" value="OMP_RagA_SusC"/>
    <property type="match status" value="1"/>
</dbReference>
<dbReference type="Pfam" id="PF07660">
    <property type="entry name" value="STN"/>
    <property type="match status" value="1"/>
</dbReference>
<dbReference type="GO" id="GO:0044718">
    <property type="term" value="P:siderophore transmembrane transport"/>
    <property type="evidence" value="ECO:0007669"/>
    <property type="project" value="TreeGrafter"/>
</dbReference>
<keyword evidence="1 5" id="KW-0813">Transport</keyword>
<dbReference type="InterPro" id="IPR023997">
    <property type="entry name" value="TonB-dep_OMP_SusC/RagA_CS"/>
</dbReference>
<proteinExistence type="inferred from homology"/>
<dbReference type="NCBIfam" id="TIGR04057">
    <property type="entry name" value="SusC_RagA_signa"/>
    <property type="match status" value="1"/>
</dbReference>
<evidence type="ECO:0000256" key="4">
    <source>
        <dbReference type="ARBA" id="ARBA00023237"/>
    </source>
</evidence>
<evidence type="ECO:0000256" key="3">
    <source>
        <dbReference type="ARBA" id="ARBA00023136"/>
    </source>
</evidence>
<dbReference type="AlphaFoldDB" id="A0AAE3SI87"/>
<feature type="domain" description="Secretin/TonB short N-terminal" evidence="6">
    <location>
        <begin position="66"/>
        <end position="114"/>
    </location>
</feature>
<keyword evidence="5" id="KW-1134">Transmembrane beta strand</keyword>
<dbReference type="InterPro" id="IPR023996">
    <property type="entry name" value="TonB-dep_OMP_SusC/RagA"/>
</dbReference>
<dbReference type="EMBL" id="JAPDPI010000003">
    <property type="protein sequence ID" value="MCW3804470.1"/>
    <property type="molecule type" value="Genomic_DNA"/>
</dbReference>
<dbReference type="Proteomes" id="UP001207408">
    <property type="component" value="Unassembled WGS sequence"/>
</dbReference>
<dbReference type="InterPro" id="IPR012910">
    <property type="entry name" value="Plug_dom"/>
</dbReference>
<dbReference type="InterPro" id="IPR008969">
    <property type="entry name" value="CarboxyPept-like_regulatory"/>
</dbReference>
<dbReference type="SUPFAM" id="SSF49464">
    <property type="entry name" value="Carboxypeptidase regulatory domain-like"/>
    <property type="match status" value="1"/>
</dbReference>
<dbReference type="Gene3D" id="2.170.130.10">
    <property type="entry name" value="TonB-dependent receptor, plug domain"/>
    <property type="match status" value="1"/>
</dbReference>
<comment type="subcellular location">
    <subcellularLocation>
        <location evidence="5">Cell outer membrane</location>
        <topology evidence="5">Multi-pass membrane protein</topology>
    </subcellularLocation>
</comment>
<comment type="similarity">
    <text evidence="5">Belongs to the TonB-dependent receptor family.</text>
</comment>
<dbReference type="InterPro" id="IPR039426">
    <property type="entry name" value="TonB-dep_rcpt-like"/>
</dbReference>
<dbReference type="RefSeq" id="WP_301197691.1">
    <property type="nucleotide sequence ID" value="NZ_JAPDPI010000003.1"/>
</dbReference>
<dbReference type="PANTHER" id="PTHR30069:SF29">
    <property type="entry name" value="HEMOGLOBIN AND HEMOGLOBIN-HAPTOGLOBIN-BINDING PROTEIN 1-RELATED"/>
    <property type="match status" value="1"/>
</dbReference>
<keyword evidence="3 5" id="KW-0472">Membrane</keyword>
<gene>
    <name evidence="8" type="ORF">OM074_02470</name>
</gene>
<dbReference type="InterPro" id="IPR037066">
    <property type="entry name" value="Plug_dom_sf"/>
</dbReference>
<organism evidence="8 9">
    <name type="scientific">Plebeiibacterium marinum</name>
    <dbReference type="NCBI Taxonomy" id="2992111"/>
    <lineage>
        <taxon>Bacteria</taxon>
        <taxon>Pseudomonadati</taxon>
        <taxon>Bacteroidota</taxon>
        <taxon>Bacteroidia</taxon>
        <taxon>Marinilabiliales</taxon>
        <taxon>Marinilabiliaceae</taxon>
        <taxon>Plebeiibacterium</taxon>
    </lineage>
</organism>
<evidence type="ECO:0000259" key="6">
    <source>
        <dbReference type="Pfam" id="PF07660"/>
    </source>
</evidence>
<feature type="domain" description="TonB-dependent receptor plug" evidence="7">
    <location>
        <begin position="217"/>
        <end position="318"/>
    </location>
</feature>
<comment type="caution">
    <text evidence="8">The sequence shown here is derived from an EMBL/GenBank/DDBJ whole genome shotgun (WGS) entry which is preliminary data.</text>
</comment>
<sequence length="1139" mass="129219">MKEMLSGICFLLSKRNINVQEMRRTVILLFMLVGVNLAFAQTKLSGTYKNKTLKEVFSEIEKHSSYHFFISDNYINTDKVVNISFKNKTITEVLTELFSGTNIKFEIKDNNLIVLNTELQGRTRKRKITGIVSNSSGEVIPGVTVIVEGKMKGSITDINGFYSLEFEDDSKFLIFSFIGMEKKIIEVGDQLRIDVVLVDSSFDIDEVIAVGYGKMKKKSITGSISDIASGDIEMVHSSTLSSTLAGKIAGVSYRMADGRPGSSASIQIRNMGAPLYVIDGFQKDVGQFNNISPNDIESISFLKDASAAIYGVRAANGVIVVTTKRGNRDSSNEINVNAYTGWQNWSRFPETVNAYEWMLGKADAEMNSYGSTSITPDELQKWNEGNKNGYKSFDWYDFIIAKNSPQTSVNVSTSGGSGNINYYLSLTQLNQNSVLGDEFSFGRTNIQSNLDSQIGERIKLGIQINGRVETRDNPGIPGSDDYWAPVYALLRNRPTERPYANDNPDYINDIGHNSENWAILNKKSSGYWTENWRVVQLNLDGEYDLPIEGLKASARYSYYLADRVMDGHEYTYDAYTYFPNNPEGEQYQVTFTMQNPWRERGTRKVIENASQFQLDYAKKIGMHDLKVTFVNERIERKDKSEWVHAIPETNAFSLIQFSDMDTYDDSDYEEARIGYIGRINYNYNNKYYLEFAGRKDASWKFSPDDRWGLFYSASAGWRITEEKFVKTLLGNSLVDLKLRASYGKLGDDNISNLGAFDYLEGYNYGTSTVIIDGTVVTGARDKGVPVTNISWYTSKITDIGIDYSILNGKISGEIDYFYRKRDGLKGSKDDVIVPDEIGYDLPDENINTDAISGYDFSIVYGGKIGELSFSVGGSFSYAREKYLQSYKPKFSNSYDYFTHSSEGRYTGVFWGYEAIGQFQSVDQINSYPVNIDGEGNQTLLPGDIIYKDMNKDGLIDYRDERPIGYSTGNNPVINYGFNIEANYKRIDFKANLSGGAMYSYNQSGEMRTPYLNGGNLLKIFYEDRWHREDPFDVNSAWIHGKYPALRYNTDWHSNYNKNSTFWLTNVRYLRLRTLEIGYSLPTEIISKVGVEKFRFYVNTYNLFSFDNLKEIGVDPEIQNQNGLQYPQSKFINLGVNVSF</sequence>
<keyword evidence="4 5" id="KW-0998">Cell outer membrane</keyword>
<dbReference type="Pfam" id="PF07715">
    <property type="entry name" value="Plug"/>
    <property type="match status" value="1"/>
</dbReference>
<keyword evidence="9" id="KW-1185">Reference proteome</keyword>
<dbReference type="Pfam" id="PF13715">
    <property type="entry name" value="CarbopepD_reg_2"/>
    <property type="match status" value="1"/>
</dbReference>
<name>A0AAE3SI87_9BACT</name>
<evidence type="ECO:0000313" key="9">
    <source>
        <dbReference type="Proteomes" id="UP001207408"/>
    </source>
</evidence>
<dbReference type="GO" id="GO:0009279">
    <property type="term" value="C:cell outer membrane"/>
    <property type="evidence" value="ECO:0007669"/>
    <property type="project" value="UniProtKB-SubCell"/>
</dbReference>
<evidence type="ECO:0000313" key="8">
    <source>
        <dbReference type="EMBL" id="MCW3804470.1"/>
    </source>
</evidence>
<dbReference type="InterPro" id="IPR011662">
    <property type="entry name" value="Secretin/TonB_short_N"/>
</dbReference>
<dbReference type="GO" id="GO:0015344">
    <property type="term" value="F:siderophore uptake transmembrane transporter activity"/>
    <property type="evidence" value="ECO:0007669"/>
    <property type="project" value="TreeGrafter"/>
</dbReference>
<dbReference type="Gene3D" id="3.55.50.30">
    <property type="match status" value="1"/>
</dbReference>
<evidence type="ECO:0000259" key="7">
    <source>
        <dbReference type="Pfam" id="PF07715"/>
    </source>
</evidence>
<evidence type="ECO:0000256" key="2">
    <source>
        <dbReference type="ARBA" id="ARBA00022729"/>
    </source>
</evidence>
<evidence type="ECO:0000256" key="1">
    <source>
        <dbReference type="ARBA" id="ARBA00022448"/>
    </source>
</evidence>
<dbReference type="SUPFAM" id="SSF56935">
    <property type="entry name" value="Porins"/>
    <property type="match status" value="1"/>
</dbReference>